<reference evidence="2" key="1">
    <citation type="submission" date="2019-03" db="EMBL/GenBank/DDBJ databases">
        <title>Single cell metagenomics reveals metabolic interactions within the superorganism composed of flagellate Streblomastix strix and complex community of Bacteroidetes bacteria on its surface.</title>
        <authorList>
            <person name="Treitli S.C."/>
            <person name="Kolisko M."/>
            <person name="Husnik F."/>
            <person name="Keeling P."/>
            <person name="Hampl V."/>
        </authorList>
    </citation>
    <scope>NUCLEOTIDE SEQUENCE</scope>
    <source>
        <strain evidence="2">STM</strain>
    </source>
</reference>
<dbReference type="Pfam" id="PF04371">
    <property type="entry name" value="PAD_porph"/>
    <property type="match status" value="1"/>
</dbReference>
<accession>A0A5J4PV89</accession>
<dbReference type="SUPFAM" id="SSF55909">
    <property type="entry name" value="Pentein"/>
    <property type="match status" value="1"/>
</dbReference>
<evidence type="ECO:0000256" key="1">
    <source>
        <dbReference type="ARBA" id="ARBA00022801"/>
    </source>
</evidence>
<dbReference type="GO" id="GO:0047632">
    <property type="term" value="F:agmatine deiminase activity"/>
    <property type="evidence" value="ECO:0007669"/>
    <property type="project" value="UniProtKB-EC"/>
</dbReference>
<proteinExistence type="predicted"/>
<gene>
    <name evidence="2" type="ORF">EZS27_036418</name>
</gene>
<sequence>MRTKILRFTQYITDYSIDTYKYVQYRYNPDYLRNDESFITNPDKCCKLLGIESIITDIVIDGGNVIKCQNCIIMTDKIFKENPNYSQVVLINQLENLFQSEIVIIPWDKHEKYGHADGMVRYIWNNRLLLNNYMDFDKSLRKKLINALSSKFEIIELHYDVKNPSSLNWAYINFLQIGDLILLPSLDIEEDAQALTFLKDIFKLNFEQVNVSDIVKRDGALNCISWNVKANDGILTYPNSCKLSNTDKE</sequence>
<organism evidence="2">
    <name type="scientific">termite gut metagenome</name>
    <dbReference type="NCBI Taxonomy" id="433724"/>
    <lineage>
        <taxon>unclassified sequences</taxon>
        <taxon>metagenomes</taxon>
        <taxon>organismal metagenomes</taxon>
    </lineage>
</organism>
<dbReference type="GO" id="GO:0009446">
    <property type="term" value="P:putrescine biosynthetic process"/>
    <property type="evidence" value="ECO:0007669"/>
    <property type="project" value="InterPro"/>
</dbReference>
<comment type="caution">
    <text evidence="2">The sequence shown here is derived from an EMBL/GenBank/DDBJ whole genome shotgun (WGS) entry which is preliminary data.</text>
</comment>
<dbReference type="PANTHER" id="PTHR31377:SF0">
    <property type="entry name" value="AGMATINE DEIMINASE-RELATED"/>
    <property type="match status" value="1"/>
</dbReference>
<keyword evidence="1 2" id="KW-0378">Hydrolase</keyword>
<dbReference type="GO" id="GO:0004668">
    <property type="term" value="F:protein-arginine deiminase activity"/>
    <property type="evidence" value="ECO:0007669"/>
    <property type="project" value="InterPro"/>
</dbReference>
<dbReference type="EC" id="3.5.3.12" evidence="2"/>
<protein>
    <submittedName>
        <fullName evidence="2">Agmatine deiminase</fullName>
        <ecNumber evidence="2">3.5.3.12</ecNumber>
    </submittedName>
</protein>
<name>A0A5J4PV89_9ZZZZ</name>
<dbReference type="InterPro" id="IPR007466">
    <property type="entry name" value="Peptidyl-Arg-deiminase_porph"/>
</dbReference>
<dbReference type="PANTHER" id="PTHR31377">
    <property type="entry name" value="AGMATINE DEIMINASE-RELATED"/>
    <property type="match status" value="1"/>
</dbReference>
<dbReference type="Gene3D" id="3.75.10.10">
    <property type="entry name" value="L-arginine/glycine Amidinotransferase, Chain A"/>
    <property type="match status" value="1"/>
</dbReference>
<dbReference type="AlphaFoldDB" id="A0A5J4PV89"/>
<dbReference type="EMBL" id="SNRY01006392">
    <property type="protein sequence ID" value="KAA6312691.1"/>
    <property type="molecule type" value="Genomic_DNA"/>
</dbReference>
<evidence type="ECO:0000313" key="2">
    <source>
        <dbReference type="EMBL" id="KAA6312691.1"/>
    </source>
</evidence>